<feature type="domain" description="Fe-containing alcohol dehydrogenase-like C-terminal" evidence="7">
    <location>
        <begin position="186"/>
        <end position="369"/>
    </location>
</feature>
<evidence type="ECO:0000256" key="1">
    <source>
        <dbReference type="ARBA" id="ARBA00001962"/>
    </source>
</evidence>
<dbReference type="PANTHER" id="PTHR11496:SF102">
    <property type="entry name" value="ALCOHOL DEHYDROGENASE 4"/>
    <property type="match status" value="1"/>
</dbReference>
<keyword evidence="4" id="KW-0520">NAD</keyword>
<dbReference type="InterPro" id="IPR039697">
    <property type="entry name" value="Alcohol_dehydrogenase_Fe"/>
</dbReference>
<evidence type="ECO:0000256" key="4">
    <source>
        <dbReference type="ARBA" id="ARBA00023027"/>
    </source>
</evidence>
<comment type="catalytic activity">
    <reaction evidence="5">
        <text>a primary alcohol + NAD(+) = an aldehyde + NADH + H(+)</text>
        <dbReference type="Rhea" id="RHEA:10736"/>
        <dbReference type="ChEBI" id="CHEBI:15378"/>
        <dbReference type="ChEBI" id="CHEBI:15734"/>
        <dbReference type="ChEBI" id="CHEBI:17478"/>
        <dbReference type="ChEBI" id="CHEBI:57540"/>
        <dbReference type="ChEBI" id="CHEBI:57945"/>
        <dbReference type="EC" id="1.1.1.1"/>
    </reaction>
</comment>
<dbReference type="EMBL" id="JABFCZ010000005">
    <property type="protein sequence ID" value="MBD1545739.1"/>
    <property type="molecule type" value="Genomic_DNA"/>
</dbReference>
<feature type="domain" description="Alcohol dehydrogenase iron-type/glycerol dehydrogenase GldA" evidence="6">
    <location>
        <begin position="8"/>
        <end position="175"/>
    </location>
</feature>
<evidence type="ECO:0000256" key="5">
    <source>
        <dbReference type="ARBA" id="ARBA00049243"/>
    </source>
</evidence>
<dbReference type="SUPFAM" id="SSF56796">
    <property type="entry name" value="Dehydroquinate synthase-like"/>
    <property type="match status" value="1"/>
</dbReference>
<dbReference type="AlphaFoldDB" id="A0A926S8Z9"/>
<dbReference type="RefSeq" id="WP_190290410.1">
    <property type="nucleotide sequence ID" value="NZ_JABFCZ010000005.1"/>
</dbReference>
<comment type="caution">
    <text evidence="8">The sequence shown here is derived from an EMBL/GenBank/DDBJ whole genome shotgun (WGS) entry which is preliminary data.</text>
</comment>
<evidence type="ECO:0000259" key="7">
    <source>
        <dbReference type="Pfam" id="PF25137"/>
    </source>
</evidence>
<evidence type="ECO:0000256" key="2">
    <source>
        <dbReference type="ARBA" id="ARBA00007358"/>
    </source>
</evidence>
<dbReference type="GO" id="GO:0046872">
    <property type="term" value="F:metal ion binding"/>
    <property type="evidence" value="ECO:0007669"/>
    <property type="project" value="InterPro"/>
</dbReference>
<comment type="cofactor">
    <cofactor evidence="1">
        <name>Fe cation</name>
        <dbReference type="ChEBI" id="CHEBI:24875"/>
    </cofactor>
</comment>
<evidence type="ECO:0000313" key="9">
    <source>
        <dbReference type="Proteomes" id="UP000598467"/>
    </source>
</evidence>
<dbReference type="PANTHER" id="PTHR11496">
    <property type="entry name" value="ALCOHOL DEHYDROGENASE"/>
    <property type="match status" value="1"/>
</dbReference>
<dbReference type="Pfam" id="PF25137">
    <property type="entry name" value="ADH_Fe_C"/>
    <property type="match status" value="1"/>
</dbReference>
<gene>
    <name evidence="8" type="ORF">HK439_05655</name>
</gene>
<dbReference type="InterPro" id="IPR056798">
    <property type="entry name" value="ADH_Fe_C"/>
</dbReference>
<dbReference type="Gene3D" id="1.20.1090.10">
    <property type="entry name" value="Dehydroquinate synthase-like - alpha domain"/>
    <property type="match status" value="1"/>
</dbReference>
<dbReference type="PROSITE" id="PS00913">
    <property type="entry name" value="ADH_IRON_1"/>
    <property type="match status" value="1"/>
</dbReference>
<keyword evidence="3" id="KW-0560">Oxidoreductase</keyword>
<dbReference type="Gene3D" id="3.40.50.1970">
    <property type="match status" value="1"/>
</dbReference>
<protein>
    <submittedName>
        <fullName evidence="8">Iron-containing alcohol dehydrogenase</fullName>
    </submittedName>
</protein>
<reference evidence="8" key="1">
    <citation type="submission" date="2020-05" db="EMBL/GenBank/DDBJ databases">
        <title>Identification of trans-AT polyketide cluster in two marine bacteria, producers of a novel glutaramide-containing polyketide sesbanimide D and analogs.</title>
        <authorList>
            <person name="Kacar D."/>
            <person name="Rodriguez P."/>
            <person name="Canedo L."/>
            <person name="Gonzalez E."/>
            <person name="Galan B."/>
            <person name="De La Calle F."/>
            <person name="Garcia J.L."/>
        </authorList>
    </citation>
    <scope>NUCLEOTIDE SEQUENCE</scope>
    <source>
        <strain evidence="8">PHM038</strain>
    </source>
</reference>
<dbReference type="Pfam" id="PF00465">
    <property type="entry name" value="Fe-ADH"/>
    <property type="match status" value="1"/>
</dbReference>
<evidence type="ECO:0000256" key="3">
    <source>
        <dbReference type="ARBA" id="ARBA00023002"/>
    </source>
</evidence>
<evidence type="ECO:0000259" key="6">
    <source>
        <dbReference type="Pfam" id="PF00465"/>
    </source>
</evidence>
<dbReference type="Proteomes" id="UP000598467">
    <property type="component" value="Unassembled WGS sequence"/>
</dbReference>
<dbReference type="FunFam" id="3.40.50.1970:FF:000003">
    <property type="entry name" value="Alcohol dehydrogenase, iron-containing"/>
    <property type="match status" value="1"/>
</dbReference>
<dbReference type="InterPro" id="IPR018211">
    <property type="entry name" value="ADH_Fe_CS"/>
</dbReference>
<comment type="similarity">
    <text evidence="2">Belongs to the iron-containing alcohol dehydrogenase family.</text>
</comment>
<proteinExistence type="inferred from homology"/>
<dbReference type="InterPro" id="IPR001670">
    <property type="entry name" value="ADH_Fe/GldA"/>
</dbReference>
<organism evidence="8 9">
    <name type="scientific">Roseibium aggregatum</name>
    <dbReference type="NCBI Taxonomy" id="187304"/>
    <lineage>
        <taxon>Bacteria</taxon>
        <taxon>Pseudomonadati</taxon>
        <taxon>Pseudomonadota</taxon>
        <taxon>Alphaproteobacteria</taxon>
        <taxon>Hyphomicrobiales</taxon>
        <taxon>Stappiaceae</taxon>
        <taxon>Roseibium</taxon>
    </lineage>
</organism>
<dbReference type="GO" id="GO:0004022">
    <property type="term" value="F:alcohol dehydrogenase (NAD+) activity"/>
    <property type="evidence" value="ECO:0007669"/>
    <property type="project" value="UniProtKB-EC"/>
</dbReference>
<name>A0A926S8Z9_9HYPH</name>
<accession>A0A926S8Z9</accession>
<sequence>MATITYLTRIEFDFGGIARIRTYCDQLGMSRPLVVSDQGLIKTGLLDRLFDAYGGPLPVYDGTPSNPTEEAVMAAKAQYDAEGCDGVIAFGGGSVIDLSKALRLLTGHEPPLAQYAAIEGGVARITGNICPMIAVPTTSGTGSEVGRAAVINLADGRKLGLISPHMLPNIALCDPELTLGLPPFLTAATGMDALSHCLETYMAPAVNPPADAIAIDGLTRGFKALPVAVRDGADRQARWDMMMASMEGAMAFQKGLGAVHALTHPAGAIKELNLHHGTLNAILMAPVLRFNRQAIGDKWRVLSEILGGEPDAVIEQLNRDIGIPSGLDALGVTAAHLDQVAKAALLDHCHATNPRIASEAEYRAILEEAR</sequence>
<dbReference type="CDD" id="cd14861">
    <property type="entry name" value="Fe-ADH-like"/>
    <property type="match status" value="1"/>
</dbReference>
<evidence type="ECO:0000313" key="8">
    <source>
        <dbReference type="EMBL" id="MBD1545739.1"/>
    </source>
</evidence>